<dbReference type="AlphaFoldDB" id="A0A7K1GQB6"/>
<dbReference type="RefSeq" id="WP_155037023.1">
    <property type="nucleotide sequence ID" value="NZ_WMJY01000064.1"/>
</dbReference>
<name>A0A7K1GQB6_9FLAO</name>
<dbReference type="Proteomes" id="UP000488936">
    <property type="component" value="Unassembled WGS sequence"/>
</dbReference>
<dbReference type="OrthoDB" id="9933642at2"/>
<dbReference type="EMBL" id="WMJY01000064">
    <property type="protein sequence ID" value="MTH31057.1"/>
    <property type="molecule type" value="Genomic_DNA"/>
</dbReference>
<gene>
    <name evidence="1" type="ORF">GJV77_14385</name>
</gene>
<organism evidence="1 2">
    <name type="scientific">Myroides pelagicus</name>
    <dbReference type="NCBI Taxonomy" id="270914"/>
    <lineage>
        <taxon>Bacteria</taxon>
        <taxon>Pseudomonadati</taxon>
        <taxon>Bacteroidota</taxon>
        <taxon>Flavobacteriia</taxon>
        <taxon>Flavobacteriales</taxon>
        <taxon>Flavobacteriaceae</taxon>
        <taxon>Myroides</taxon>
    </lineage>
</organism>
<keyword evidence="2" id="KW-1185">Reference proteome</keyword>
<evidence type="ECO:0000313" key="1">
    <source>
        <dbReference type="EMBL" id="MTH31057.1"/>
    </source>
</evidence>
<accession>A0A7K1GQB6</accession>
<proteinExistence type="predicted"/>
<sequence>MKLYNQRLFLLVLFLVTVAGYSQNKINSNTRSVQYQLFVNYVIDKQSLDYFKEPITNGLINTTLSNDARYVTNTYKLADDDKLLVSKGFINDRVEQVIFVIIPELTNGNITFNTYSHLINYFNKTYSVQQVSKNWNRGLLNIEMQLQDDGIAILIISYI</sequence>
<evidence type="ECO:0000313" key="2">
    <source>
        <dbReference type="Proteomes" id="UP000488936"/>
    </source>
</evidence>
<comment type="caution">
    <text evidence="1">The sequence shown here is derived from an EMBL/GenBank/DDBJ whole genome shotgun (WGS) entry which is preliminary data.</text>
</comment>
<reference evidence="1 2" key="1">
    <citation type="journal article" date="2006" name="Int. J. Syst. Evol. Microbiol.">
        <title>Myroides pelagicus sp. nov., isolated from seawater in Thailand.</title>
        <authorList>
            <person name="Yoon J."/>
            <person name="Maneerat S."/>
            <person name="Kawai F."/>
            <person name="Yokota A."/>
        </authorList>
    </citation>
    <scope>NUCLEOTIDE SEQUENCE [LARGE SCALE GENOMIC DNA]</scope>
    <source>
        <strain evidence="1 2">SM1T</strain>
    </source>
</reference>
<protein>
    <submittedName>
        <fullName evidence="1">Uncharacterized protein</fullName>
    </submittedName>
</protein>